<comment type="caution">
    <text evidence="1">The sequence shown here is derived from an EMBL/GenBank/DDBJ whole genome shotgun (WGS) entry which is preliminary data.</text>
</comment>
<organism evidence="1 2">
    <name type="scientific">Atlanticothrix silvestris CENA357</name>
    <dbReference type="NCBI Taxonomy" id="1725252"/>
    <lineage>
        <taxon>Bacteria</taxon>
        <taxon>Bacillati</taxon>
        <taxon>Cyanobacteriota</taxon>
        <taxon>Cyanophyceae</taxon>
        <taxon>Nostocales</taxon>
        <taxon>Nodulariaceae</taxon>
        <taxon>Atlanticothrix</taxon>
        <taxon>Atlanticothrix silvestris</taxon>
    </lineage>
</organism>
<name>A0A8J7HDR5_9CYAN</name>
<dbReference type="EMBL" id="JAECZB010000051">
    <property type="protein sequence ID" value="MBH8554003.1"/>
    <property type="molecule type" value="Genomic_DNA"/>
</dbReference>
<evidence type="ECO:0000313" key="2">
    <source>
        <dbReference type="Proteomes" id="UP000599391"/>
    </source>
</evidence>
<dbReference type="RefSeq" id="WP_214440267.1">
    <property type="nucleotide sequence ID" value="NZ_JAECZB010000051.1"/>
</dbReference>
<accession>A0A8J7HDR5</accession>
<dbReference type="Pfam" id="PF13565">
    <property type="entry name" value="HTH_32"/>
    <property type="match status" value="1"/>
</dbReference>
<dbReference type="Proteomes" id="UP000599391">
    <property type="component" value="Unassembled WGS sequence"/>
</dbReference>
<protein>
    <submittedName>
        <fullName evidence="1">Helix-turn-helix domain-containing protein</fullName>
    </submittedName>
</protein>
<keyword evidence="2" id="KW-1185">Reference proteome</keyword>
<dbReference type="InterPro" id="IPR009057">
    <property type="entry name" value="Homeodomain-like_sf"/>
</dbReference>
<gene>
    <name evidence="1" type="ORF">I8751_16830</name>
</gene>
<dbReference type="SUPFAM" id="SSF46689">
    <property type="entry name" value="Homeodomain-like"/>
    <property type="match status" value="1"/>
</dbReference>
<dbReference type="AlphaFoldDB" id="A0A8J7HDR5"/>
<sequence length="150" mass="17592">MGNSFQVEISESQEELQHRLRHAVTATTKERLQMLYWIKVGAIATRQELSQRLGRDESTVYRWLQRYKQSGMNALLEVKTPPGKPALISETVMNQLTERLSQPEGFKSYSQIQEWLTQECEIVAAYKTVHKIVRYKLYQFTKILIHIDFS</sequence>
<proteinExistence type="predicted"/>
<evidence type="ECO:0000313" key="1">
    <source>
        <dbReference type="EMBL" id="MBH8554003.1"/>
    </source>
</evidence>
<reference evidence="1 2" key="1">
    <citation type="journal article" date="2021" name="Int. J. Syst. Evol. Microbiol.">
        <title>Amazonocrinis nigriterrae gen. nov., sp. nov., Atlanticothrix silvestris gen. nov., sp. nov. and Dendronalium phyllosphericum gen. nov., sp. nov., nostocacean cyanobacteria from Brazilian environments.</title>
        <authorList>
            <person name="Alvarenga D.O."/>
            <person name="Andreote A.P.D."/>
            <person name="Branco L.H.Z."/>
            <person name="Delbaje E."/>
            <person name="Cruz R.B."/>
            <person name="Varani A.M."/>
            <person name="Fiore M.F."/>
        </authorList>
    </citation>
    <scope>NUCLEOTIDE SEQUENCE [LARGE SCALE GENOMIC DNA]</scope>
    <source>
        <strain evidence="1 2">CENA357</strain>
    </source>
</reference>